<organism evidence="2 3">
    <name type="scientific">Candidatus Kaiserbacteria bacterium CG10_big_fil_rev_8_21_14_0_10_44_10</name>
    <dbReference type="NCBI Taxonomy" id="1974606"/>
    <lineage>
        <taxon>Bacteria</taxon>
        <taxon>Candidatus Kaiseribacteriota</taxon>
    </lineage>
</organism>
<feature type="domain" description="Ribonuclease J C-terminal" evidence="1">
    <location>
        <begin position="56"/>
        <end position="157"/>
    </location>
</feature>
<name>A0A2H0UHK0_9BACT</name>
<dbReference type="EMBL" id="PFBG01000024">
    <property type="protein sequence ID" value="PIR85850.1"/>
    <property type="molecule type" value="Genomic_DNA"/>
</dbReference>
<accession>A0A2H0UHK0</accession>
<dbReference type="InterPro" id="IPR041636">
    <property type="entry name" value="RNase_J_C"/>
</dbReference>
<proteinExistence type="predicted"/>
<dbReference type="AlphaFoldDB" id="A0A2H0UHK0"/>
<dbReference type="PANTHER" id="PTHR43694:SF1">
    <property type="entry name" value="RIBONUCLEASE J"/>
    <property type="match status" value="1"/>
</dbReference>
<protein>
    <submittedName>
        <fullName evidence="2">Ribonuclease J</fullName>
    </submittedName>
</protein>
<evidence type="ECO:0000259" key="1">
    <source>
        <dbReference type="Pfam" id="PF17770"/>
    </source>
</evidence>
<dbReference type="Proteomes" id="UP000229612">
    <property type="component" value="Unassembled WGS sequence"/>
</dbReference>
<dbReference type="Gene3D" id="3.10.20.580">
    <property type="match status" value="1"/>
</dbReference>
<sequence length="158" mass="17729">YSAIENGFPRENIAVPDNGSLIDIKNGTELIVHKQKAPTELVMVDGFTVGTRQEVVLRDRQSLSEDGMFVIIATVNTKTGKLRKSPDIISRGFVYLRENQQLLSEARTLIKRTVEKHTEKMNPVDLDYVKDELSKTVSGFLMQKTNKTPMVIPVLIGI</sequence>
<gene>
    <name evidence="2" type="ORF">COU14_02245</name>
</gene>
<evidence type="ECO:0000313" key="2">
    <source>
        <dbReference type="EMBL" id="PIR85850.1"/>
    </source>
</evidence>
<comment type="caution">
    <text evidence="2">The sequence shown here is derived from an EMBL/GenBank/DDBJ whole genome shotgun (WGS) entry which is preliminary data.</text>
</comment>
<dbReference type="Pfam" id="PF17770">
    <property type="entry name" value="RNase_J_C"/>
    <property type="match status" value="1"/>
</dbReference>
<evidence type="ECO:0000313" key="3">
    <source>
        <dbReference type="Proteomes" id="UP000229612"/>
    </source>
</evidence>
<reference evidence="3" key="1">
    <citation type="submission" date="2017-09" db="EMBL/GenBank/DDBJ databases">
        <title>Depth-based differentiation of microbial function through sediment-hosted aquifers and enrichment of novel symbionts in the deep terrestrial subsurface.</title>
        <authorList>
            <person name="Probst A.J."/>
            <person name="Ladd B."/>
            <person name="Jarett J.K."/>
            <person name="Geller-Mcgrath D.E."/>
            <person name="Sieber C.M.K."/>
            <person name="Emerson J.B."/>
            <person name="Anantharaman K."/>
            <person name="Thomas B.C."/>
            <person name="Malmstrom R."/>
            <person name="Stieglmeier M."/>
            <person name="Klingl A."/>
            <person name="Woyke T."/>
            <person name="Ryan C.M."/>
            <person name="Banfield J.F."/>
        </authorList>
    </citation>
    <scope>NUCLEOTIDE SEQUENCE [LARGE SCALE GENOMIC DNA]</scope>
</reference>
<feature type="non-terminal residue" evidence="2">
    <location>
        <position position="1"/>
    </location>
</feature>
<dbReference type="PANTHER" id="PTHR43694">
    <property type="entry name" value="RIBONUCLEASE J"/>
    <property type="match status" value="1"/>
</dbReference>